<dbReference type="Proteomes" id="UP000444980">
    <property type="component" value="Unassembled WGS sequence"/>
</dbReference>
<dbReference type="AlphaFoldDB" id="A0A7I9V182"/>
<keyword evidence="2" id="KW-1185">Reference proteome</keyword>
<proteinExistence type="predicted"/>
<dbReference type="RefSeq" id="WP_371864586.1">
    <property type="nucleotide sequence ID" value="NZ_BJOU01000011.1"/>
</dbReference>
<name>A0A7I9V182_9ACTN</name>
<dbReference type="EMBL" id="BJOU01000011">
    <property type="protein sequence ID" value="GED98911.1"/>
    <property type="molecule type" value="Genomic_DNA"/>
</dbReference>
<evidence type="ECO:0000313" key="1">
    <source>
        <dbReference type="EMBL" id="GED98911.1"/>
    </source>
</evidence>
<organism evidence="1 2">
    <name type="scientific">Gordonia crocea</name>
    <dbReference type="NCBI Taxonomy" id="589162"/>
    <lineage>
        <taxon>Bacteria</taxon>
        <taxon>Bacillati</taxon>
        <taxon>Actinomycetota</taxon>
        <taxon>Actinomycetes</taxon>
        <taxon>Mycobacteriales</taxon>
        <taxon>Gordoniaceae</taxon>
        <taxon>Gordonia</taxon>
    </lineage>
</organism>
<gene>
    <name evidence="1" type="ORF">nbrc107697_29500</name>
</gene>
<evidence type="ECO:0000313" key="2">
    <source>
        <dbReference type="Proteomes" id="UP000444980"/>
    </source>
</evidence>
<reference evidence="2" key="1">
    <citation type="submission" date="2019-06" db="EMBL/GenBank/DDBJ databases">
        <title>Gordonia isolated from sludge of a wastewater treatment plant.</title>
        <authorList>
            <person name="Tamura T."/>
            <person name="Aoyama K."/>
            <person name="Kang Y."/>
            <person name="Saito S."/>
            <person name="Akiyama N."/>
            <person name="Yazawa K."/>
            <person name="Gonoi T."/>
            <person name="Mikami Y."/>
        </authorList>
    </citation>
    <scope>NUCLEOTIDE SEQUENCE [LARGE SCALE GENOMIC DNA]</scope>
    <source>
        <strain evidence="2">NBRC 107697</strain>
    </source>
</reference>
<sequence length="47" mass="5343">MKIPDFAASTGCRALGPQVVKAYRGYAAYQHNTDRQIPLLILERRPR</sequence>
<comment type="caution">
    <text evidence="1">The sequence shown here is derived from an EMBL/GenBank/DDBJ whole genome shotgun (WGS) entry which is preliminary data.</text>
</comment>
<accession>A0A7I9V182</accession>
<protein>
    <submittedName>
        <fullName evidence="1">Uncharacterized protein</fullName>
    </submittedName>
</protein>